<name>A0ABP5ZMT9_9MICO</name>
<dbReference type="Proteomes" id="UP001500730">
    <property type="component" value="Unassembled WGS sequence"/>
</dbReference>
<dbReference type="InterPro" id="IPR041657">
    <property type="entry name" value="HTH_17"/>
</dbReference>
<evidence type="ECO:0000313" key="2">
    <source>
        <dbReference type="EMBL" id="GAA2501197.1"/>
    </source>
</evidence>
<protein>
    <recommendedName>
        <fullName evidence="1">Helix-turn-helix domain-containing protein</fullName>
    </recommendedName>
</protein>
<evidence type="ECO:0000259" key="1">
    <source>
        <dbReference type="Pfam" id="PF12728"/>
    </source>
</evidence>
<accession>A0ABP5ZMT9</accession>
<feature type="domain" description="Helix-turn-helix" evidence="1">
    <location>
        <begin position="12"/>
        <end position="56"/>
    </location>
</feature>
<evidence type="ECO:0000313" key="3">
    <source>
        <dbReference type="Proteomes" id="UP001500730"/>
    </source>
</evidence>
<organism evidence="2 3">
    <name type="scientific">Terrabacter carboxydivorans</name>
    <dbReference type="NCBI Taxonomy" id="619730"/>
    <lineage>
        <taxon>Bacteria</taxon>
        <taxon>Bacillati</taxon>
        <taxon>Actinomycetota</taxon>
        <taxon>Actinomycetes</taxon>
        <taxon>Micrococcales</taxon>
        <taxon>Intrasporangiaceae</taxon>
        <taxon>Terrabacter</taxon>
    </lineage>
</organism>
<dbReference type="EMBL" id="BAAARE010000032">
    <property type="protein sequence ID" value="GAA2501197.1"/>
    <property type="molecule type" value="Genomic_DNA"/>
</dbReference>
<dbReference type="Pfam" id="PF12728">
    <property type="entry name" value="HTH_17"/>
    <property type="match status" value="1"/>
</dbReference>
<sequence length="64" mass="7426">MSEMSEPERLWTLKDVSDYLRVPVGTIYQWRVRGGGPPAMRIGRYLRFDPESVRAWSRGKLEAA</sequence>
<proteinExistence type="predicted"/>
<reference evidence="3" key="1">
    <citation type="journal article" date="2019" name="Int. J. Syst. Evol. Microbiol.">
        <title>The Global Catalogue of Microorganisms (GCM) 10K type strain sequencing project: providing services to taxonomists for standard genome sequencing and annotation.</title>
        <authorList>
            <consortium name="The Broad Institute Genomics Platform"/>
            <consortium name="The Broad Institute Genome Sequencing Center for Infectious Disease"/>
            <person name="Wu L."/>
            <person name="Ma J."/>
        </authorList>
    </citation>
    <scope>NUCLEOTIDE SEQUENCE [LARGE SCALE GENOMIC DNA]</scope>
    <source>
        <strain evidence="3">JCM 16259</strain>
    </source>
</reference>
<dbReference type="InterPro" id="IPR009061">
    <property type="entry name" value="DNA-bd_dom_put_sf"/>
</dbReference>
<dbReference type="RefSeq" id="WP_344257282.1">
    <property type="nucleotide sequence ID" value="NZ_BAAARE010000032.1"/>
</dbReference>
<dbReference type="SUPFAM" id="SSF46955">
    <property type="entry name" value="Putative DNA-binding domain"/>
    <property type="match status" value="1"/>
</dbReference>
<comment type="caution">
    <text evidence="2">The sequence shown here is derived from an EMBL/GenBank/DDBJ whole genome shotgun (WGS) entry which is preliminary data.</text>
</comment>
<keyword evidence="3" id="KW-1185">Reference proteome</keyword>
<gene>
    <name evidence="2" type="ORF">GCM10009858_44330</name>
</gene>